<dbReference type="Proteomes" id="UP000250918">
    <property type="component" value="Unassembled WGS sequence"/>
</dbReference>
<evidence type="ECO:0000313" key="2">
    <source>
        <dbReference type="Proteomes" id="UP000250918"/>
    </source>
</evidence>
<dbReference type="SUPFAM" id="SSF111038">
    <property type="entry name" value="YjbQ-like"/>
    <property type="match status" value="1"/>
</dbReference>
<dbReference type="InterPro" id="IPR001602">
    <property type="entry name" value="UPF0047_YjbQ-like"/>
</dbReference>
<evidence type="ECO:0000313" key="1">
    <source>
        <dbReference type="EMBL" id="PWB76171.1"/>
    </source>
</evidence>
<dbReference type="EMBL" id="PQAP01000004">
    <property type="protein sequence ID" value="PWB76171.1"/>
    <property type="molecule type" value="Genomic_DNA"/>
</dbReference>
<accession>A0A855X6E4</accession>
<dbReference type="NCBIfam" id="TIGR00149">
    <property type="entry name" value="TIGR00149_YjbQ"/>
    <property type="match status" value="1"/>
</dbReference>
<dbReference type="Gene3D" id="2.60.120.460">
    <property type="entry name" value="YjbQ-like"/>
    <property type="match status" value="1"/>
</dbReference>
<dbReference type="AlphaFoldDB" id="A0A855X6E4"/>
<reference evidence="1 2" key="1">
    <citation type="journal article" date="2018" name="ISME J.">
        <title>A methanotrophic archaeon couples anaerobic oxidation of methane to Fe(III) reduction.</title>
        <authorList>
            <person name="Cai C."/>
            <person name="Leu A.O."/>
            <person name="Xie G.J."/>
            <person name="Guo J."/>
            <person name="Feng Y."/>
            <person name="Zhao J.X."/>
            <person name="Tyson G.W."/>
            <person name="Yuan Z."/>
            <person name="Hu S."/>
        </authorList>
    </citation>
    <scope>NUCLEOTIDE SEQUENCE [LARGE SCALE GENOMIC DNA]</scope>
    <source>
        <strain evidence="1">FeB_12</strain>
    </source>
</reference>
<comment type="caution">
    <text evidence="1">The sequence shown here is derived from an EMBL/GenBank/DDBJ whole genome shotgun (WGS) entry which is preliminary data.</text>
</comment>
<gene>
    <name evidence="1" type="ORF">C3F09_01080</name>
</gene>
<protein>
    <submittedName>
        <fullName evidence="1">Secondary thiamine-phosphate synthase enzyme</fullName>
    </submittedName>
</protein>
<dbReference type="InterPro" id="IPR035917">
    <property type="entry name" value="YjbQ-like_sf"/>
</dbReference>
<dbReference type="PIRSF" id="PIRSF004681">
    <property type="entry name" value="UCP004681"/>
    <property type="match status" value="1"/>
</dbReference>
<dbReference type="PANTHER" id="PTHR30615">
    <property type="entry name" value="UNCHARACTERIZED PROTEIN YJBQ-RELATED"/>
    <property type="match status" value="1"/>
</dbReference>
<name>A0A855X6E4_9BACT</name>
<organism evidence="1 2">
    <name type="scientific">candidate division GN15 bacterium</name>
    <dbReference type="NCBI Taxonomy" id="2072418"/>
    <lineage>
        <taxon>Bacteria</taxon>
        <taxon>candidate division GN15</taxon>
    </lineage>
</organism>
<dbReference type="Pfam" id="PF01894">
    <property type="entry name" value="YjbQ"/>
    <property type="match status" value="1"/>
</dbReference>
<sequence length="139" mass="16106">MKSWRKELTFNLPQRRGFVNITREVEAAIRDSGVKEGLVLVNAMHITASVFINDDESGLHQDYEKWLERLAPHEPIAQYRHNDTGEDNADAHMKRQVMGREAVVAITDGRLDFGPWEQIFYGEFDGRRRKRVLIKIIGD</sequence>
<dbReference type="PANTHER" id="PTHR30615:SF2">
    <property type="entry name" value="YJBQ FAMILY PROTEIN"/>
    <property type="match status" value="1"/>
</dbReference>
<proteinExistence type="predicted"/>